<organism evidence="1 2">
    <name type="scientific">Lolium multiflorum</name>
    <name type="common">Italian ryegrass</name>
    <name type="synonym">Lolium perenne subsp. multiflorum</name>
    <dbReference type="NCBI Taxonomy" id="4521"/>
    <lineage>
        <taxon>Eukaryota</taxon>
        <taxon>Viridiplantae</taxon>
        <taxon>Streptophyta</taxon>
        <taxon>Embryophyta</taxon>
        <taxon>Tracheophyta</taxon>
        <taxon>Spermatophyta</taxon>
        <taxon>Magnoliopsida</taxon>
        <taxon>Liliopsida</taxon>
        <taxon>Poales</taxon>
        <taxon>Poaceae</taxon>
        <taxon>BOP clade</taxon>
        <taxon>Pooideae</taxon>
        <taxon>Poodae</taxon>
        <taxon>Poeae</taxon>
        <taxon>Poeae Chloroplast Group 2 (Poeae type)</taxon>
        <taxon>Loliodinae</taxon>
        <taxon>Loliinae</taxon>
        <taxon>Lolium</taxon>
    </lineage>
</organism>
<dbReference type="AlphaFoldDB" id="A0AAD8VP53"/>
<dbReference type="Proteomes" id="UP001231189">
    <property type="component" value="Unassembled WGS sequence"/>
</dbReference>
<evidence type="ECO:0008006" key="3">
    <source>
        <dbReference type="Google" id="ProtNLM"/>
    </source>
</evidence>
<keyword evidence="2" id="KW-1185">Reference proteome</keyword>
<sequence>MADQSPMLPDHVLEDILARLPAKSVLPVPLPLSRLGGHVRFPRKTSSIATAISPTVTAALGFSSCRSRPHTRNFQRTDRDNLVPRLVTQHCRGLVILESAGVGMHFVFNPSTGQMASLPEGRATGRGGARGILWYGSEYPLFCQNLEISS</sequence>
<comment type="caution">
    <text evidence="1">The sequence shown here is derived from an EMBL/GenBank/DDBJ whole genome shotgun (WGS) entry which is preliminary data.</text>
</comment>
<evidence type="ECO:0000313" key="1">
    <source>
        <dbReference type="EMBL" id="KAK1611703.1"/>
    </source>
</evidence>
<evidence type="ECO:0000313" key="2">
    <source>
        <dbReference type="Proteomes" id="UP001231189"/>
    </source>
</evidence>
<accession>A0AAD8VP53</accession>
<protein>
    <recommendedName>
        <fullName evidence="3">F-box domain-containing protein</fullName>
    </recommendedName>
</protein>
<reference evidence="1" key="1">
    <citation type="submission" date="2023-07" db="EMBL/GenBank/DDBJ databases">
        <title>A chromosome-level genome assembly of Lolium multiflorum.</title>
        <authorList>
            <person name="Chen Y."/>
            <person name="Copetti D."/>
            <person name="Kolliker R."/>
            <person name="Studer B."/>
        </authorList>
    </citation>
    <scope>NUCLEOTIDE SEQUENCE</scope>
    <source>
        <strain evidence="1">02402/16</strain>
        <tissue evidence="1">Leaf</tissue>
    </source>
</reference>
<name>A0AAD8VP53_LOLMU</name>
<gene>
    <name evidence="1" type="ORF">QYE76_035376</name>
</gene>
<dbReference type="EMBL" id="JAUUTY010000007">
    <property type="protein sequence ID" value="KAK1611703.1"/>
    <property type="molecule type" value="Genomic_DNA"/>
</dbReference>
<proteinExistence type="predicted"/>